<evidence type="ECO:0000256" key="1">
    <source>
        <dbReference type="SAM" id="MobiDB-lite"/>
    </source>
</evidence>
<reference evidence="2 3" key="1">
    <citation type="submission" date="2017-08" db="EMBL/GenBank/DDBJ databases">
        <title>Infants hospitalized years apart are colonized by the same room-sourced microbial strains.</title>
        <authorList>
            <person name="Brooks B."/>
            <person name="Olm M.R."/>
            <person name="Firek B.A."/>
            <person name="Baker R."/>
            <person name="Thomas B.C."/>
            <person name="Morowitz M.J."/>
            <person name="Banfield J.F."/>
        </authorList>
    </citation>
    <scope>NUCLEOTIDE SEQUENCE [LARGE SCALE GENOMIC DNA]</scope>
    <source>
        <strain evidence="2">S2_005_002_R2_34</strain>
    </source>
</reference>
<name>A0A2W5NEA0_RHOSU</name>
<protein>
    <submittedName>
        <fullName evidence="2">Uncharacterized protein</fullName>
    </submittedName>
</protein>
<evidence type="ECO:0000313" key="3">
    <source>
        <dbReference type="Proteomes" id="UP000249185"/>
    </source>
</evidence>
<feature type="region of interest" description="Disordered" evidence="1">
    <location>
        <begin position="31"/>
        <end position="92"/>
    </location>
</feature>
<dbReference type="Proteomes" id="UP000249185">
    <property type="component" value="Unassembled WGS sequence"/>
</dbReference>
<sequence>MVSIDRGERRPNPGTLRASIATMPMSVVIATRSRPSRSPAPTASSRAKVSPLGKAQTMRPSASGIVLGGTSVPAWTNRPRSYSRRSTAAVTS</sequence>
<evidence type="ECO:0000313" key="2">
    <source>
        <dbReference type="EMBL" id="PZQ50778.1"/>
    </source>
</evidence>
<dbReference type="AlphaFoldDB" id="A0A2W5NEA0"/>
<proteinExistence type="predicted"/>
<feature type="compositionally biased region" description="Low complexity" evidence="1">
    <location>
        <begin position="31"/>
        <end position="47"/>
    </location>
</feature>
<comment type="caution">
    <text evidence="2">The sequence shown here is derived from an EMBL/GenBank/DDBJ whole genome shotgun (WGS) entry which is preliminary data.</text>
</comment>
<feature type="compositionally biased region" description="Polar residues" evidence="1">
    <location>
        <begin position="78"/>
        <end position="92"/>
    </location>
</feature>
<gene>
    <name evidence="2" type="ORF">DI556_06575</name>
</gene>
<feature type="compositionally biased region" description="Basic and acidic residues" evidence="1">
    <location>
        <begin position="1"/>
        <end position="11"/>
    </location>
</feature>
<dbReference type="EMBL" id="QFPW01000003">
    <property type="protein sequence ID" value="PZQ50778.1"/>
    <property type="molecule type" value="Genomic_DNA"/>
</dbReference>
<accession>A0A2W5NEA0</accession>
<feature type="region of interest" description="Disordered" evidence="1">
    <location>
        <begin position="1"/>
        <end position="20"/>
    </location>
</feature>
<organism evidence="2 3">
    <name type="scientific">Rhodovulum sulfidophilum</name>
    <name type="common">Rhodobacter sulfidophilus</name>
    <dbReference type="NCBI Taxonomy" id="35806"/>
    <lineage>
        <taxon>Bacteria</taxon>
        <taxon>Pseudomonadati</taxon>
        <taxon>Pseudomonadota</taxon>
        <taxon>Alphaproteobacteria</taxon>
        <taxon>Rhodobacterales</taxon>
        <taxon>Paracoccaceae</taxon>
        <taxon>Rhodovulum</taxon>
    </lineage>
</organism>